<dbReference type="Pfam" id="PF10116">
    <property type="entry name" value="Host_attach"/>
    <property type="match status" value="1"/>
</dbReference>
<accession>A0A157Z6H0</accession>
<evidence type="ECO:0000313" key="1">
    <source>
        <dbReference type="EMBL" id="SAK40929.1"/>
    </source>
</evidence>
<gene>
    <name evidence="1" type="ORF">AWB82_00257</name>
</gene>
<name>A0A157Z6H0_9BURK</name>
<organism evidence="1 2">
    <name type="scientific">Caballeronia glebae</name>
    <dbReference type="NCBI Taxonomy" id="1777143"/>
    <lineage>
        <taxon>Bacteria</taxon>
        <taxon>Pseudomonadati</taxon>
        <taxon>Pseudomonadota</taxon>
        <taxon>Betaproteobacteria</taxon>
        <taxon>Burkholderiales</taxon>
        <taxon>Burkholderiaceae</taxon>
        <taxon>Caballeronia</taxon>
    </lineage>
</organism>
<dbReference type="STRING" id="1777143.AWB82_00257"/>
<dbReference type="OrthoDB" id="329419at2"/>
<protein>
    <submittedName>
        <fullName evidence="1">Protein required for attachment to host cells</fullName>
    </submittedName>
</protein>
<dbReference type="AlphaFoldDB" id="A0A157Z6H0"/>
<reference evidence="1" key="1">
    <citation type="submission" date="2016-01" db="EMBL/GenBank/DDBJ databases">
        <authorList>
            <person name="Peeters C."/>
        </authorList>
    </citation>
    <scope>NUCLEOTIDE SEQUENCE [LARGE SCALE GENOMIC DNA]</scope>
    <source>
        <strain evidence="1">LMG 29325</strain>
    </source>
</reference>
<proteinExistence type="predicted"/>
<dbReference type="Proteomes" id="UP000054596">
    <property type="component" value="Unassembled WGS sequence"/>
</dbReference>
<dbReference type="InterPro" id="IPR019291">
    <property type="entry name" value="Host_attachment_protein"/>
</dbReference>
<comment type="caution">
    <text evidence="1">The sequence shown here is derived from an EMBL/GenBank/DDBJ whole genome shotgun (WGS) entry which is preliminary data.</text>
</comment>
<dbReference type="EMBL" id="FCOJ02000001">
    <property type="protein sequence ID" value="SAK40929.1"/>
    <property type="molecule type" value="Genomic_DNA"/>
</dbReference>
<evidence type="ECO:0000313" key="2">
    <source>
        <dbReference type="Proteomes" id="UP000054596"/>
    </source>
</evidence>
<dbReference type="RefSeq" id="WP_086964994.1">
    <property type="nucleotide sequence ID" value="NZ_FCOJ02000001.1"/>
</dbReference>
<sequence length="118" mass="13545">MTAITWVLAADGSRARIFETQGLKLDLRQVEDLRNPAPRATETAEKDREKFALTVADYLEQSRLHQRFDRLRLAVEPKFLGLLRDHLSGETLKLVYEETDSDVSNLGTRDIGRHLDRP</sequence>
<keyword evidence="2" id="KW-1185">Reference proteome</keyword>